<reference evidence="1" key="1">
    <citation type="journal article" date="2015" name="Nature">
        <title>Complex archaea that bridge the gap between prokaryotes and eukaryotes.</title>
        <authorList>
            <person name="Spang A."/>
            <person name="Saw J.H."/>
            <person name="Jorgensen S.L."/>
            <person name="Zaremba-Niedzwiedzka K."/>
            <person name="Martijn J."/>
            <person name="Lind A.E."/>
            <person name="van Eijk R."/>
            <person name="Schleper C."/>
            <person name="Guy L."/>
            <person name="Ettema T.J."/>
        </authorList>
    </citation>
    <scope>NUCLEOTIDE SEQUENCE</scope>
</reference>
<organism evidence="1">
    <name type="scientific">marine sediment metagenome</name>
    <dbReference type="NCBI Taxonomy" id="412755"/>
    <lineage>
        <taxon>unclassified sequences</taxon>
        <taxon>metagenomes</taxon>
        <taxon>ecological metagenomes</taxon>
    </lineage>
</organism>
<accession>A0A0F8VX81</accession>
<sequence length="68" mass="7505">MAQVDRIVVPSQCEYTLQLTFEEALLLKKILGAASGNSPIVNDIFEGMSRAGVNYPWEDRLEGSIYVG</sequence>
<name>A0A0F8VX81_9ZZZZ</name>
<evidence type="ECO:0000313" key="1">
    <source>
        <dbReference type="EMBL" id="KKK48922.1"/>
    </source>
</evidence>
<protein>
    <submittedName>
        <fullName evidence="1">Uncharacterized protein</fullName>
    </submittedName>
</protein>
<dbReference type="EMBL" id="LAZR01068821">
    <property type="protein sequence ID" value="KKK48922.1"/>
    <property type="molecule type" value="Genomic_DNA"/>
</dbReference>
<proteinExistence type="predicted"/>
<dbReference type="AlphaFoldDB" id="A0A0F8VX81"/>
<gene>
    <name evidence="1" type="ORF">LCGC14_3140240</name>
</gene>
<comment type="caution">
    <text evidence="1">The sequence shown here is derived from an EMBL/GenBank/DDBJ whole genome shotgun (WGS) entry which is preliminary data.</text>
</comment>